<reference evidence="3 4" key="1">
    <citation type="submission" date="2014-12" db="EMBL/GenBank/DDBJ databases">
        <title>Draft genome sequences of 29 type strains of Enterococci.</title>
        <authorList>
            <person name="Zhong Z."/>
            <person name="Sun Z."/>
            <person name="Liu W."/>
            <person name="Zhang W."/>
            <person name="Zhang H."/>
        </authorList>
    </citation>
    <scope>NUCLEOTIDE SEQUENCE [LARGE SCALE GENOMIC DNA]</scope>
    <source>
        <strain evidence="3 4">DSM 17122</strain>
    </source>
</reference>
<dbReference type="PANTHER" id="PTHR11328">
    <property type="entry name" value="MAJOR FACILITATOR SUPERFAMILY DOMAIN-CONTAINING PROTEIN"/>
    <property type="match status" value="1"/>
</dbReference>
<feature type="transmembrane region" description="Helical" evidence="2">
    <location>
        <begin position="71"/>
        <end position="92"/>
    </location>
</feature>
<feature type="transmembrane region" description="Helical" evidence="2">
    <location>
        <begin position="361"/>
        <end position="384"/>
    </location>
</feature>
<comment type="caution">
    <text evidence="3">The sequence shown here is derived from an EMBL/GenBank/DDBJ whole genome shotgun (WGS) entry which is preliminary data.</text>
</comment>
<protein>
    <submittedName>
        <fullName evidence="3">Sugar (Glycoside-pentoside-hexuronide) transporter</fullName>
    </submittedName>
</protein>
<keyword evidence="2" id="KW-0472">Membrane</keyword>
<dbReference type="Proteomes" id="UP000182077">
    <property type="component" value="Unassembled WGS sequence"/>
</dbReference>
<proteinExistence type="predicted"/>
<dbReference type="SUPFAM" id="SSF103473">
    <property type="entry name" value="MFS general substrate transporter"/>
    <property type="match status" value="1"/>
</dbReference>
<dbReference type="NCBIfam" id="TIGR00792">
    <property type="entry name" value="gph"/>
    <property type="match status" value="1"/>
</dbReference>
<dbReference type="GO" id="GO:0015293">
    <property type="term" value="F:symporter activity"/>
    <property type="evidence" value="ECO:0007669"/>
    <property type="project" value="InterPro"/>
</dbReference>
<feature type="transmembrane region" description="Helical" evidence="2">
    <location>
        <begin position="305"/>
        <end position="325"/>
    </location>
</feature>
<evidence type="ECO:0000313" key="4">
    <source>
        <dbReference type="Proteomes" id="UP000182077"/>
    </source>
</evidence>
<name>A0A1L8TPC0_9ENTE</name>
<dbReference type="CDD" id="cd17332">
    <property type="entry name" value="MFS_MelB_like"/>
    <property type="match status" value="1"/>
</dbReference>
<dbReference type="EMBL" id="JXKQ01000003">
    <property type="protein sequence ID" value="OJG46127.1"/>
    <property type="molecule type" value="Genomic_DNA"/>
</dbReference>
<dbReference type="PANTHER" id="PTHR11328:SF24">
    <property type="entry name" value="MAJOR FACILITATOR SUPERFAMILY (MFS) PROFILE DOMAIN-CONTAINING PROTEIN"/>
    <property type="match status" value="1"/>
</dbReference>
<feature type="transmembrane region" description="Helical" evidence="2">
    <location>
        <begin position="219"/>
        <end position="241"/>
    </location>
</feature>
<dbReference type="GO" id="GO:0005886">
    <property type="term" value="C:plasma membrane"/>
    <property type="evidence" value="ECO:0007669"/>
    <property type="project" value="TreeGrafter"/>
</dbReference>
<dbReference type="GO" id="GO:0008643">
    <property type="term" value="P:carbohydrate transport"/>
    <property type="evidence" value="ECO:0007669"/>
    <property type="project" value="InterPro"/>
</dbReference>
<dbReference type="InterPro" id="IPR001927">
    <property type="entry name" value="Na/Gal_symport"/>
</dbReference>
<evidence type="ECO:0000256" key="2">
    <source>
        <dbReference type="SAM" id="Phobius"/>
    </source>
</evidence>
<feature type="transmembrane region" description="Helical" evidence="2">
    <location>
        <begin position="113"/>
        <end position="137"/>
    </location>
</feature>
<sequence length="499" mass="54078">MKTGALNQEGKKKETNVGNKTRIPKPGAPVAKVSNGKLSWKEKIAYGFGDFGNGFMFDLGQAYLTKFFTDVAMIAPGIVGTIFAVTKIFDAFMDPLAGSFIDGRKKISHRGKFRPVMMVSACVLAVLTVVTFTMPNISMKGKIIYALLTYMAWGVVYSFTNVPYGSLASVMTRNVEDRAELATTRQAGSLGAQLVTGVAFIPIVMMFTNHGGKPSAHGYTIAALVMAVAGVLGFVVCYLGTREHVKVNRQASDTKREGFKEYTKVIFTNKPLGAMILLTLFTISAMNTNNTMMVYFCQYNLGNLALQPIVNGIMMGASVVAILLIPTLVKRFGKKQTAIVSFIIGAVANGLNFILPTNIITFILLVTIGYVALAIPNGITWAFVSDVIDYGEWHTGIRKEGITYAAFNFSRKLAQSLAAIISAGILGLTGYIANEHQSASTLLGIKSAMTLYPAIALVMAAIIIFFLYGLSDDKYRQIAEDLSNGRWEHGLIGESKKED</sequence>
<dbReference type="InterPro" id="IPR036259">
    <property type="entry name" value="MFS_trans_sf"/>
</dbReference>
<dbReference type="Gene3D" id="1.20.1250.20">
    <property type="entry name" value="MFS general substrate transporter like domains"/>
    <property type="match status" value="2"/>
</dbReference>
<feature type="transmembrane region" description="Helical" evidence="2">
    <location>
        <begin position="452"/>
        <end position="470"/>
    </location>
</feature>
<feature type="transmembrane region" description="Helical" evidence="2">
    <location>
        <begin position="262"/>
        <end position="285"/>
    </location>
</feature>
<feature type="transmembrane region" description="Helical" evidence="2">
    <location>
        <begin position="187"/>
        <end position="207"/>
    </location>
</feature>
<keyword evidence="2" id="KW-0812">Transmembrane</keyword>
<dbReference type="GO" id="GO:0006814">
    <property type="term" value="P:sodium ion transport"/>
    <property type="evidence" value="ECO:0007669"/>
    <property type="project" value="InterPro"/>
</dbReference>
<keyword evidence="2" id="KW-1133">Transmembrane helix</keyword>
<dbReference type="STRING" id="249189.RV04_GL001293"/>
<gene>
    <name evidence="3" type="ORF">RV04_GL001293</name>
</gene>
<dbReference type="InterPro" id="IPR039672">
    <property type="entry name" value="MFS_2"/>
</dbReference>
<dbReference type="Pfam" id="PF13347">
    <property type="entry name" value="MFS_2"/>
    <property type="match status" value="1"/>
</dbReference>
<evidence type="ECO:0000313" key="3">
    <source>
        <dbReference type="EMBL" id="OJG46127.1"/>
    </source>
</evidence>
<accession>A0A1L8TPC0</accession>
<dbReference type="AlphaFoldDB" id="A0A1L8TPC0"/>
<feature type="transmembrane region" description="Helical" evidence="2">
    <location>
        <begin position="413"/>
        <end position="432"/>
    </location>
</feature>
<feature type="transmembrane region" description="Helical" evidence="2">
    <location>
        <begin position="143"/>
        <end position="167"/>
    </location>
</feature>
<feature type="transmembrane region" description="Helical" evidence="2">
    <location>
        <begin position="337"/>
        <end position="355"/>
    </location>
</feature>
<keyword evidence="4" id="KW-1185">Reference proteome</keyword>
<organism evidence="3 4">
    <name type="scientific">Enterococcus hermanniensis</name>
    <dbReference type="NCBI Taxonomy" id="249189"/>
    <lineage>
        <taxon>Bacteria</taxon>
        <taxon>Bacillati</taxon>
        <taxon>Bacillota</taxon>
        <taxon>Bacilli</taxon>
        <taxon>Lactobacillales</taxon>
        <taxon>Enterococcaceae</taxon>
        <taxon>Enterococcus</taxon>
    </lineage>
</organism>
<evidence type="ECO:0000256" key="1">
    <source>
        <dbReference type="SAM" id="MobiDB-lite"/>
    </source>
</evidence>
<feature type="region of interest" description="Disordered" evidence="1">
    <location>
        <begin position="1"/>
        <end position="27"/>
    </location>
</feature>